<organism evidence="1 2">
    <name type="scientific">Glycomyces buryatensis</name>
    <dbReference type="NCBI Taxonomy" id="2570927"/>
    <lineage>
        <taxon>Bacteria</taxon>
        <taxon>Bacillati</taxon>
        <taxon>Actinomycetota</taxon>
        <taxon>Actinomycetes</taxon>
        <taxon>Glycomycetales</taxon>
        <taxon>Glycomycetaceae</taxon>
        <taxon>Glycomyces</taxon>
    </lineage>
</organism>
<dbReference type="OrthoDB" id="4393730at2"/>
<proteinExistence type="predicted"/>
<dbReference type="PANTHER" id="PTHR43649:SF14">
    <property type="entry name" value="BLR3389 PROTEIN"/>
    <property type="match status" value="1"/>
</dbReference>
<dbReference type="InterPro" id="IPR006059">
    <property type="entry name" value="SBP"/>
</dbReference>
<dbReference type="Gene3D" id="3.40.190.10">
    <property type="entry name" value="Periplasmic binding protein-like II"/>
    <property type="match status" value="1"/>
</dbReference>
<comment type="caution">
    <text evidence="1">The sequence shown here is derived from an EMBL/GenBank/DDBJ whole genome shotgun (WGS) entry which is preliminary data.</text>
</comment>
<dbReference type="Proteomes" id="UP000308760">
    <property type="component" value="Unassembled WGS sequence"/>
</dbReference>
<dbReference type="InterPro" id="IPR006311">
    <property type="entry name" value="TAT_signal"/>
</dbReference>
<sequence length="456" mass="49306">MPPVPSPPGNVSRRTLLTGATATAGLGLAGCGSLSSELGGGTPVKQWNLLAGGDGAVMTAMHEEFMAANPDINLEATTFAWGTPFYTRVVMGAAGGNAADVATSHVSRVKSGGNAADVATSHVSRVKSLSPGTILDHIELSELEEFGIKGEDFPEAIWDKCFVDDKLYAVPLDTHALVNYYNRDICAQANVLNPDGTLLETDGVEEYFDLLRAVKDVTGEYGTSLDTLAGWRQFWAFYRQQDGEMIFGDGDYEMDDGKALAAIEVLYKMAEEGLCPTFADGGQCAANFENGVSGLVQVGNWEIARFRLFEGLDFSMTEMPALYNGNRYTQGDSHGFVFPHHNSWDPEVRKATIAYVAYMVKNSFEWGAGGGHTPTYLPVTEGEDYQNLQPNAEYANVVHNVQFDPDAWFSGSAARLLDDSNAVLNQVYSQAMTPDVALATMKSRIEDLLALPNPVE</sequence>
<protein>
    <submittedName>
        <fullName evidence="1">Extracellular solute-binding protein</fullName>
    </submittedName>
</protein>
<evidence type="ECO:0000313" key="2">
    <source>
        <dbReference type="Proteomes" id="UP000308760"/>
    </source>
</evidence>
<dbReference type="EMBL" id="STGY01000073">
    <property type="protein sequence ID" value="THV35775.1"/>
    <property type="molecule type" value="Genomic_DNA"/>
</dbReference>
<reference evidence="1 2" key="2">
    <citation type="submission" date="2019-05" db="EMBL/GenBank/DDBJ databases">
        <title>Glycomyces buryatensis sp. nov.</title>
        <authorList>
            <person name="Nikitina E."/>
        </authorList>
    </citation>
    <scope>NUCLEOTIDE SEQUENCE [LARGE SCALE GENOMIC DNA]</scope>
    <source>
        <strain evidence="1 2">18</strain>
    </source>
</reference>
<dbReference type="Pfam" id="PF01547">
    <property type="entry name" value="SBP_bac_1"/>
    <property type="match status" value="1"/>
</dbReference>
<dbReference type="PROSITE" id="PS51318">
    <property type="entry name" value="TAT"/>
    <property type="match status" value="1"/>
</dbReference>
<dbReference type="SUPFAM" id="SSF53850">
    <property type="entry name" value="Periplasmic binding protein-like II"/>
    <property type="match status" value="1"/>
</dbReference>
<evidence type="ECO:0000313" key="1">
    <source>
        <dbReference type="EMBL" id="THV35775.1"/>
    </source>
</evidence>
<gene>
    <name evidence="1" type="ORF">FAB82_23175</name>
</gene>
<keyword evidence="2" id="KW-1185">Reference proteome</keyword>
<name>A0A4S8Q021_9ACTN</name>
<accession>A0A4S8Q021</accession>
<dbReference type="PANTHER" id="PTHR43649">
    <property type="entry name" value="ARABINOSE-BINDING PROTEIN-RELATED"/>
    <property type="match status" value="1"/>
</dbReference>
<dbReference type="AlphaFoldDB" id="A0A4S8Q021"/>
<reference evidence="2" key="1">
    <citation type="submission" date="2019-04" db="EMBL/GenBank/DDBJ databases">
        <title>Nocardioides xinjiangensis sp. nov.</title>
        <authorList>
            <person name="Liu S."/>
        </authorList>
    </citation>
    <scope>NUCLEOTIDE SEQUENCE [LARGE SCALE GENOMIC DNA]</scope>
    <source>
        <strain evidence="2">18</strain>
    </source>
</reference>
<dbReference type="InterPro" id="IPR050490">
    <property type="entry name" value="Bact_solute-bd_prot1"/>
</dbReference>